<dbReference type="Proteomes" id="UP001320420">
    <property type="component" value="Unassembled WGS sequence"/>
</dbReference>
<sequence length="424" mass="46427">MEGHHAGEKDPDFRSIVNAAAADWYSQRSISPNRRSPQSNAGQSSNSVTNIGSDTTAWQTALLSLPEEFRNSPLPVHPLPQLLAVQPTLRPIEWNRYRQYGGFVPRTPHDFSSLMIYASGQVNPNPCRRCILKNGPFALCIVSPPSVLAQSSLKHACANCTYQNQYKKCTNEPITKEELIRSQASRSVVRSQQTPVPRKPKVASGSGVRKYQHKSTINSSSSNAVAAAAAAAAAIAATTAPTAPTTAATTTTTTRKRKQPDYGYVVQKPSAQSITADSFADKLRHVRSWSPRSRRRMNAEVLQWQAAMATVEAEKVRAVRHDHRYQPHHLRHPPPMVDETPRLPFPTVATTSSMFAPPPTSISGSVPEEMGDEDGQMMDGGEEMEEGDGEGYDNSDGEDEHQYYEGDGPSWVGFDDGPPLKPPL</sequence>
<proteinExistence type="predicted"/>
<keyword evidence="3" id="KW-1185">Reference proteome</keyword>
<comment type="caution">
    <text evidence="2">The sequence shown here is derived from an EMBL/GenBank/DDBJ whole genome shotgun (WGS) entry which is preliminary data.</text>
</comment>
<feature type="region of interest" description="Disordered" evidence="1">
    <location>
        <begin position="181"/>
        <end position="219"/>
    </location>
</feature>
<reference evidence="2 3" key="1">
    <citation type="submission" date="2024-02" db="EMBL/GenBank/DDBJ databases">
        <title>De novo assembly and annotation of 12 fungi associated with fruit tree decline syndrome in Ontario, Canada.</title>
        <authorList>
            <person name="Sulman M."/>
            <person name="Ellouze W."/>
            <person name="Ilyukhin E."/>
        </authorList>
    </citation>
    <scope>NUCLEOTIDE SEQUENCE [LARGE SCALE GENOMIC DNA]</scope>
    <source>
        <strain evidence="2 3">M11/M66-122</strain>
    </source>
</reference>
<evidence type="ECO:0000256" key="1">
    <source>
        <dbReference type="SAM" id="MobiDB-lite"/>
    </source>
</evidence>
<dbReference type="EMBL" id="JAKJXP020000113">
    <property type="protein sequence ID" value="KAK7745092.1"/>
    <property type="molecule type" value="Genomic_DNA"/>
</dbReference>
<feature type="compositionally biased region" description="Acidic residues" evidence="1">
    <location>
        <begin position="369"/>
        <end position="399"/>
    </location>
</feature>
<feature type="region of interest" description="Disordered" evidence="1">
    <location>
        <begin position="236"/>
        <end position="261"/>
    </location>
</feature>
<accession>A0AAN9UEG2</accession>
<organism evidence="2 3">
    <name type="scientific">Diatrype stigma</name>
    <dbReference type="NCBI Taxonomy" id="117547"/>
    <lineage>
        <taxon>Eukaryota</taxon>
        <taxon>Fungi</taxon>
        <taxon>Dikarya</taxon>
        <taxon>Ascomycota</taxon>
        <taxon>Pezizomycotina</taxon>
        <taxon>Sordariomycetes</taxon>
        <taxon>Xylariomycetidae</taxon>
        <taxon>Xylariales</taxon>
        <taxon>Diatrypaceae</taxon>
        <taxon>Diatrype</taxon>
    </lineage>
</organism>
<protein>
    <submittedName>
        <fullName evidence="2">Uncharacterized protein</fullName>
    </submittedName>
</protein>
<feature type="compositionally biased region" description="Low complexity" evidence="1">
    <location>
        <begin position="236"/>
        <end position="253"/>
    </location>
</feature>
<evidence type="ECO:0000313" key="2">
    <source>
        <dbReference type="EMBL" id="KAK7745092.1"/>
    </source>
</evidence>
<evidence type="ECO:0000313" key="3">
    <source>
        <dbReference type="Proteomes" id="UP001320420"/>
    </source>
</evidence>
<dbReference type="AlphaFoldDB" id="A0AAN9UEG2"/>
<gene>
    <name evidence="2" type="ORF">SLS62_009956</name>
</gene>
<feature type="region of interest" description="Disordered" evidence="1">
    <location>
        <begin position="27"/>
        <end position="51"/>
    </location>
</feature>
<name>A0AAN9UEG2_9PEZI</name>
<dbReference type="Pfam" id="PF12511">
    <property type="entry name" value="DUF3716"/>
    <property type="match status" value="1"/>
</dbReference>
<feature type="compositionally biased region" description="Low complexity" evidence="1">
    <location>
        <begin position="181"/>
        <end position="193"/>
    </location>
</feature>
<feature type="region of interest" description="Disordered" evidence="1">
    <location>
        <begin position="349"/>
        <end position="424"/>
    </location>
</feature>
<dbReference type="InterPro" id="IPR022190">
    <property type="entry name" value="DUF3716"/>
</dbReference>